<evidence type="ECO:0000313" key="1">
    <source>
        <dbReference type="EMBL" id="SUE33208.1"/>
    </source>
</evidence>
<dbReference type="EMBL" id="UGVL01000001">
    <property type="protein sequence ID" value="SUE33208.1"/>
    <property type="molecule type" value="Genomic_DNA"/>
</dbReference>
<accession>A0A379MNN5</accession>
<dbReference type="Proteomes" id="UP000255233">
    <property type="component" value="Unassembled WGS sequence"/>
</dbReference>
<name>A0A379MNN5_9BACT</name>
<evidence type="ECO:0000313" key="2">
    <source>
        <dbReference type="Proteomes" id="UP000255233"/>
    </source>
</evidence>
<reference evidence="1 2" key="1">
    <citation type="submission" date="2018-06" db="EMBL/GenBank/DDBJ databases">
        <authorList>
            <consortium name="Pathogen Informatics"/>
            <person name="Doyle S."/>
        </authorList>
    </citation>
    <scope>NUCLEOTIDE SEQUENCE [LARGE SCALE GENOMIC DNA]</scope>
    <source>
        <strain evidence="1 2">NCTC11190</strain>
    </source>
</reference>
<proteinExistence type="predicted"/>
<sequence length="52" mass="6012">MKEEKKTGCCSCEKDFEKQVKKTVDAVEKYTGTDHEKKKAEVEAAFAEDKRR</sequence>
<gene>
    <name evidence="1" type="ORF">NCTC11190_00410</name>
</gene>
<dbReference type="AlphaFoldDB" id="A0A379MNN5"/>
<organism evidence="1 2">
    <name type="scientific">Rikenella microfusus</name>
    <dbReference type="NCBI Taxonomy" id="28139"/>
    <lineage>
        <taxon>Bacteria</taxon>
        <taxon>Pseudomonadati</taxon>
        <taxon>Bacteroidota</taxon>
        <taxon>Bacteroidia</taxon>
        <taxon>Bacteroidales</taxon>
        <taxon>Rikenellaceae</taxon>
        <taxon>Rikenella</taxon>
    </lineage>
</organism>
<keyword evidence="2" id="KW-1185">Reference proteome</keyword>
<dbReference type="RefSeq" id="WP_169715496.1">
    <property type="nucleotide sequence ID" value="NZ_CALVFX010000003.1"/>
</dbReference>
<protein>
    <submittedName>
        <fullName evidence="1">Uncharacterized protein</fullName>
    </submittedName>
</protein>